<sequence length="341" mass="37726">MPIIREIRIRLALLVGVVFLGALATLAYLLFAAPTRVQLVEPAADASRISFFALGDQGSGGLKQWEIARGMERVAERAGAPDFVALLGDNFYSHGVRSTRDKRWNWKFENVYIGNKLVNIPFYAVLGNHDVEGNAEAQIQYSRKHAGSGRWQMPGHSYSKDFGMDSGHPLLRVVFIDTNDLTREKMAKQARFMEEAFSPSAQQPTWRIVVGHHPFRNFGKHGEAPELVSALLPVLQKLQVDLYLAGHDHDQQLIVRDGEPVYVISGGGGQSLYGVAKEQPGLLFSRSQHGFAKIVVDSSRMLVDFYDGHARMAAEYAVERSCTKSASACLQPTVASRSNGR</sequence>
<evidence type="ECO:0000256" key="1">
    <source>
        <dbReference type="ARBA" id="ARBA00022729"/>
    </source>
</evidence>
<dbReference type="PANTHER" id="PTHR10161">
    <property type="entry name" value="TARTRATE-RESISTANT ACID PHOSPHATASE TYPE 5"/>
    <property type="match status" value="1"/>
</dbReference>
<accession>A0A011P0N8</accession>
<dbReference type="EMBL" id="JEMY01000026">
    <property type="protein sequence ID" value="EXI88513.1"/>
    <property type="molecule type" value="Genomic_DNA"/>
</dbReference>
<protein>
    <submittedName>
        <fullName evidence="4">Calcineurin-like phosphoesterase</fullName>
    </submittedName>
</protein>
<evidence type="ECO:0000313" key="4">
    <source>
        <dbReference type="EMBL" id="EXI88513.1"/>
    </source>
</evidence>
<dbReference type="GO" id="GO:0016787">
    <property type="term" value="F:hydrolase activity"/>
    <property type="evidence" value="ECO:0007669"/>
    <property type="project" value="UniProtKB-KW"/>
</dbReference>
<evidence type="ECO:0000313" key="5">
    <source>
        <dbReference type="Proteomes" id="UP000022141"/>
    </source>
</evidence>
<evidence type="ECO:0000256" key="2">
    <source>
        <dbReference type="ARBA" id="ARBA00022801"/>
    </source>
</evidence>
<dbReference type="SUPFAM" id="SSF56300">
    <property type="entry name" value="Metallo-dependent phosphatases"/>
    <property type="match status" value="1"/>
</dbReference>
<gene>
    <name evidence="4" type="ORF">AW11_02133</name>
</gene>
<keyword evidence="1" id="KW-0732">Signal</keyword>
<dbReference type="Gene3D" id="3.60.21.10">
    <property type="match status" value="1"/>
</dbReference>
<dbReference type="InterPro" id="IPR051558">
    <property type="entry name" value="Metallophosphoesterase_PAP"/>
</dbReference>
<dbReference type="Proteomes" id="UP000022141">
    <property type="component" value="Unassembled WGS sequence"/>
</dbReference>
<dbReference type="eggNOG" id="COG1409">
    <property type="taxonomic scope" value="Bacteria"/>
</dbReference>
<dbReference type="STRING" id="1454004.AW11_02133"/>
<name>A0A011P0N8_ACCRE</name>
<dbReference type="AlphaFoldDB" id="A0A011P0N8"/>
<feature type="domain" description="Calcineurin-like phosphoesterase" evidence="3">
    <location>
        <begin position="76"/>
        <end position="250"/>
    </location>
</feature>
<reference evidence="4" key="1">
    <citation type="submission" date="2014-02" db="EMBL/GenBank/DDBJ databases">
        <title>Expanding our view of genomic diversity in Candidatus Accumulibacter clades.</title>
        <authorList>
            <person name="Skennerton C.T."/>
            <person name="Barr J.J."/>
            <person name="Slater F.R."/>
            <person name="Bond P.L."/>
            <person name="Tyson G.W."/>
        </authorList>
    </citation>
    <scope>NUCLEOTIDE SEQUENCE [LARGE SCALE GENOMIC DNA]</scope>
</reference>
<organism evidence="4 5">
    <name type="scientific">Accumulibacter regalis</name>
    <dbReference type="NCBI Taxonomy" id="522306"/>
    <lineage>
        <taxon>Bacteria</taxon>
        <taxon>Pseudomonadati</taxon>
        <taxon>Pseudomonadota</taxon>
        <taxon>Betaproteobacteria</taxon>
        <taxon>Candidatus Accumulibacter</taxon>
    </lineage>
</organism>
<dbReference type="PANTHER" id="PTHR10161:SF14">
    <property type="entry name" value="TARTRATE-RESISTANT ACID PHOSPHATASE TYPE 5"/>
    <property type="match status" value="1"/>
</dbReference>
<comment type="caution">
    <text evidence="4">The sequence shown here is derived from an EMBL/GenBank/DDBJ whole genome shotgun (WGS) entry which is preliminary data.</text>
</comment>
<keyword evidence="5" id="KW-1185">Reference proteome</keyword>
<dbReference type="Pfam" id="PF00149">
    <property type="entry name" value="Metallophos"/>
    <property type="match status" value="1"/>
</dbReference>
<dbReference type="InterPro" id="IPR004843">
    <property type="entry name" value="Calcineurin-like_PHP"/>
</dbReference>
<proteinExistence type="predicted"/>
<dbReference type="InterPro" id="IPR029052">
    <property type="entry name" value="Metallo-depent_PP-like"/>
</dbReference>
<dbReference type="PATRIC" id="fig|1454004.3.peg.2209"/>
<evidence type="ECO:0000259" key="3">
    <source>
        <dbReference type="Pfam" id="PF00149"/>
    </source>
</evidence>
<keyword evidence="2" id="KW-0378">Hydrolase</keyword>